<proteinExistence type="predicted"/>
<dbReference type="PROSITE" id="PS50157">
    <property type="entry name" value="ZINC_FINGER_C2H2_2"/>
    <property type="match status" value="2"/>
</dbReference>
<reference evidence="9 10" key="1">
    <citation type="submission" date="2024-04" db="EMBL/GenBank/DDBJ databases">
        <authorList>
            <consortium name="Genoscope - CEA"/>
            <person name="William W."/>
        </authorList>
    </citation>
    <scope>NUCLEOTIDE SEQUENCE [LARGE SCALE GENOMIC DNA]</scope>
</reference>
<dbReference type="Proteomes" id="UP001497497">
    <property type="component" value="Unassembled WGS sequence"/>
</dbReference>
<protein>
    <recommendedName>
        <fullName evidence="8">C2H2-type domain-containing protein</fullName>
    </recommendedName>
</protein>
<evidence type="ECO:0000256" key="4">
    <source>
        <dbReference type="ARBA" id="ARBA00022771"/>
    </source>
</evidence>
<dbReference type="InterPro" id="IPR013087">
    <property type="entry name" value="Znf_C2H2_type"/>
</dbReference>
<evidence type="ECO:0000256" key="6">
    <source>
        <dbReference type="ARBA" id="ARBA00023242"/>
    </source>
</evidence>
<dbReference type="GO" id="GO:0000977">
    <property type="term" value="F:RNA polymerase II transcription regulatory region sequence-specific DNA binding"/>
    <property type="evidence" value="ECO:0007669"/>
    <property type="project" value="TreeGrafter"/>
</dbReference>
<gene>
    <name evidence="9" type="ORF">GSLYS_00007658001</name>
</gene>
<keyword evidence="3" id="KW-0677">Repeat</keyword>
<evidence type="ECO:0000256" key="5">
    <source>
        <dbReference type="ARBA" id="ARBA00022833"/>
    </source>
</evidence>
<organism evidence="9 10">
    <name type="scientific">Lymnaea stagnalis</name>
    <name type="common">Great pond snail</name>
    <name type="synonym">Helix stagnalis</name>
    <dbReference type="NCBI Taxonomy" id="6523"/>
    <lineage>
        <taxon>Eukaryota</taxon>
        <taxon>Metazoa</taxon>
        <taxon>Spiralia</taxon>
        <taxon>Lophotrochozoa</taxon>
        <taxon>Mollusca</taxon>
        <taxon>Gastropoda</taxon>
        <taxon>Heterobranchia</taxon>
        <taxon>Euthyneura</taxon>
        <taxon>Panpulmonata</taxon>
        <taxon>Hygrophila</taxon>
        <taxon>Lymnaeoidea</taxon>
        <taxon>Lymnaeidae</taxon>
        <taxon>Lymnaea</taxon>
    </lineage>
</organism>
<dbReference type="EMBL" id="CAXITT010000150">
    <property type="protein sequence ID" value="CAL1533698.1"/>
    <property type="molecule type" value="Genomic_DNA"/>
</dbReference>
<dbReference type="PROSITE" id="PS00028">
    <property type="entry name" value="ZINC_FINGER_C2H2_1"/>
    <property type="match status" value="1"/>
</dbReference>
<dbReference type="FunFam" id="3.30.160.60:FF:000145">
    <property type="entry name" value="Zinc finger protein 574"/>
    <property type="match status" value="1"/>
</dbReference>
<evidence type="ECO:0000313" key="9">
    <source>
        <dbReference type="EMBL" id="CAL1533698.1"/>
    </source>
</evidence>
<feature type="domain" description="C2H2-type" evidence="8">
    <location>
        <begin position="50"/>
        <end position="77"/>
    </location>
</feature>
<evidence type="ECO:0000256" key="1">
    <source>
        <dbReference type="ARBA" id="ARBA00004123"/>
    </source>
</evidence>
<dbReference type="InterPro" id="IPR036236">
    <property type="entry name" value="Znf_C2H2_sf"/>
</dbReference>
<dbReference type="GO" id="GO:0008270">
    <property type="term" value="F:zinc ion binding"/>
    <property type="evidence" value="ECO:0007669"/>
    <property type="project" value="UniProtKB-KW"/>
</dbReference>
<evidence type="ECO:0000313" key="10">
    <source>
        <dbReference type="Proteomes" id="UP001497497"/>
    </source>
</evidence>
<keyword evidence="5" id="KW-0862">Zinc</keyword>
<evidence type="ECO:0000256" key="2">
    <source>
        <dbReference type="ARBA" id="ARBA00022723"/>
    </source>
</evidence>
<dbReference type="GO" id="GO:0005634">
    <property type="term" value="C:nucleus"/>
    <property type="evidence" value="ECO:0007669"/>
    <property type="project" value="UniProtKB-SubCell"/>
</dbReference>
<keyword evidence="2" id="KW-0479">Metal-binding</keyword>
<dbReference type="PANTHER" id="PTHR24379">
    <property type="entry name" value="KRAB AND ZINC FINGER DOMAIN-CONTAINING"/>
    <property type="match status" value="1"/>
</dbReference>
<keyword evidence="4 7" id="KW-0863">Zinc-finger</keyword>
<comment type="subcellular location">
    <subcellularLocation>
        <location evidence="1">Nucleus</location>
    </subcellularLocation>
</comment>
<evidence type="ECO:0000256" key="7">
    <source>
        <dbReference type="PROSITE-ProRule" id="PRU00042"/>
    </source>
</evidence>
<dbReference type="Pfam" id="PF00096">
    <property type="entry name" value="zf-C2H2"/>
    <property type="match status" value="2"/>
</dbReference>
<comment type="caution">
    <text evidence="9">The sequence shown here is derived from an EMBL/GenBank/DDBJ whole genome shotgun (WGS) entry which is preliminary data.</text>
</comment>
<dbReference type="SMART" id="SM00355">
    <property type="entry name" value="ZnF_C2H2"/>
    <property type="match status" value="2"/>
</dbReference>
<dbReference type="Gene3D" id="3.30.160.60">
    <property type="entry name" value="Classic Zinc Finger"/>
    <property type="match status" value="2"/>
</dbReference>
<evidence type="ECO:0000259" key="8">
    <source>
        <dbReference type="PROSITE" id="PS50157"/>
    </source>
</evidence>
<keyword evidence="6" id="KW-0539">Nucleus</keyword>
<dbReference type="AlphaFoldDB" id="A0AAV2HJH5"/>
<dbReference type="SUPFAM" id="SSF57667">
    <property type="entry name" value="beta-beta-alpha zinc fingers"/>
    <property type="match status" value="1"/>
</dbReference>
<evidence type="ECO:0000256" key="3">
    <source>
        <dbReference type="ARBA" id="ARBA00022737"/>
    </source>
</evidence>
<dbReference type="PANTHER" id="PTHR24379:SF127">
    <property type="entry name" value="BLOODY FINGERS-RELATED"/>
    <property type="match status" value="1"/>
</dbReference>
<dbReference type="GO" id="GO:0000981">
    <property type="term" value="F:DNA-binding transcription factor activity, RNA polymerase II-specific"/>
    <property type="evidence" value="ECO:0007669"/>
    <property type="project" value="TreeGrafter"/>
</dbReference>
<name>A0AAV2HJH5_LYMST</name>
<sequence>MGENVDKDYLKCQFCERTFRRQKNLENHVENTHQGKGPLKPRRETNDMYFKCSHCPYTTKHQSNLYVHLRIHTGKDVI</sequence>
<accession>A0AAV2HJH5</accession>
<keyword evidence="10" id="KW-1185">Reference proteome</keyword>
<feature type="domain" description="C2H2-type" evidence="8">
    <location>
        <begin position="10"/>
        <end position="38"/>
    </location>
</feature>